<dbReference type="GO" id="GO:0032259">
    <property type="term" value="P:methylation"/>
    <property type="evidence" value="ECO:0007669"/>
    <property type="project" value="UniProtKB-KW"/>
</dbReference>
<dbReference type="InterPro" id="IPR038071">
    <property type="entry name" value="UROD/MetE-like_sf"/>
</dbReference>
<evidence type="ECO:0000256" key="1">
    <source>
        <dbReference type="ARBA" id="ARBA00001947"/>
    </source>
</evidence>
<protein>
    <submittedName>
        <fullName evidence="5">5-methyltetrahydropteroyltriglutamate--homocysteine methyltransferase</fullName>
        <ecNumber evidence="5">2.1.1.14</ecNumber>
    </submittedName>
</protein>
<dbReference type="Gene3D" id="3.20.20.210">
    <property type="match status" value="1"/>
</dbReference>
<feature type="domain" description="Cobalamin-independent methionine synthase MetE C-terminal/archaeal" evidence="4">
    <location>
        <begin position="9"/>
        <end position="347"/>
    </location>
</feature>
<gene>
    <name evidence="5" type="ORF">QO011_002357</name>
</gene>
<dbReference type="PANTHER" id="PTHR30519">
    <property type="entry name" value="5-METHYLTETRAHYDROPTEROYLTRIGLUTAMATE--HOMOCYSTEINE METHYLTRANSFERASE"/>
    <property type="match status" value="1"/>
</dbReference>
<dbReference type="InterPro" id="IPR002629">
    <property type="entry name" value="Met_Synth_C/arc"/>
</dbReference>
<dbReference type="Proteomes" id="UP001242480">
    <property type="component" value="Unassembled WGS sequence"/>
</dbReference>
<dbReference type="SUPFAM" id="SSF51726">
    <property type="entry name" value="UROD/MetE-like"/>
    <property type="match status" value="1"/>
</dbReference>
<reference evidence="5 6" key="1">
    <citation type="submission" date="2023-07" db="EMBL/GenBank/DDBJ databases">
        <title>Genomic Encyclopedia of Type Strains, Phase IV (KMG-IV): sequencing the most valuable type-strain genomes for metagenomic binning, comparative biology and taxonomic classification.</title>
        <authorList>
            <person name="Goeker M."/>
        </authorList>
    </citation>
    <scope>NUCLEOTIDE SEQUENCE [LARGE SCALE GENOMIC DNA]</scope>
    <source>
        <strain evidence="5 6">DSM 19619</strain>
    </source>
</reference>
<dbReference type="Pfam" id="PF01717">
    <property type="entry name" value="Meth_synt_2"/>
    <property type="match status" value="1"/>
</dbReference>
<keyword evidence="5" id="KW-0489">Methyltransferase</keyword>
<comment type="cofactor">
    <cofactor evidence="1">
        <name>Zn(2+)</name>
        <dbReference type="ChEBI" id="CHEBI:29105"/>
    </cofactor>
</comment>
<keyword evidence="5" id="KW-0808">Transferase</keyword>
<evidence type="ECO:0000313" key="5">
    <source>
        <dbReference type="EMBL" id="MDQ0469346.1"/>
    </source>
</evidence>
<comment type="caution">
    <text evidence="5">The sequence shown here is derived from an EMBL/GenBank/DDBJ whole genome shotgun (WGS) entry which is preliminary data.</text>
</comment>
<dbReference type="RefSeq" id="WP_307271951.1">
    <property type="nucleotide sequence ID" value="NZ_JAUSVX010000003.1"/>
</dbReference>
<name>A0ABU0J512_9HYPH</name>
<evidence type="ECO:0000313" key="6">
    <source>
        <dbReference type="Proteomes" id="UP001242480"/>
    </source>
</evidence>
<organism evidence="5 6">
    <name type="scientific">Labrys wisconsinensis</name>
    <dbReference type="NCBI Taxonomy" id="425677"/>
    <lineage>
        <taxon>Bacteria</taxon>
        <taxon>Pseudomonadati</taxon>
        <taxon>Pseudomonadota</taxon>
        <taxon>Alphaproteobacteria</taxon>
        <taxon>Hyphomicrobiales</taxon>
        <taxon>Xanthobacteraceae</taxon>
        <taxon>Labrys</taxon>
    </lineage>
</organism>
<accession>A0ABU0J512</accession>
<keyword evidence="6" id="KW-1185">Reference proteome</keyword>
<proteinExistence type="predicted"/>
<evidence type="ECO:0000259" key="4">
    <source>
        <dbReference type="Pfam" id="PF01717"/>
    </source>
</evidence>
<sequence>MLAPLTTQIVGSYSKPEWLFDRTRRSSVDGSAWRVLPPHLDEARRDAARLALYDLERAGLDLVTDGEAQRPAYDHYFYGRLAGVDVDTLGVLPRHSEIDHVSQTRADRAQDGDWQHSRVPRIVGEIRWPGPLSVDEVVFAKRHARRPLKATVVGPLTSYTKLVDDFYRDEEAAIMALAEALNAEMRALEAAGADVLQIDEPAFHSRFSLAKQLGPAAIERVTRGLAVPVAVHVCYGYAYYRTAKRPSESYADVLELIAGCDRVDAISLEYEQPGHQPDILRHCGAKHVVLGLLNLGSEAVETPEHVAERLGAAVDVVPPERLHPASDCGMWHLPRDVAFGKVSALVEGTDIVRRRLGLPPRKA</sequence>
<keyword evidence="3" id="KW-0862">Zinc</keyword>
<evidence type="ECO:0000256" key="2">
    <source>
        <dbReference type="ARBA" id="ARBA00022723"/>
    </source>
</evidence>
<dbReference type="GO" id="GO:0003871">
    <property type="term" value="F:5-methyltetrahydropteroyltriglutamate-homocysteine S-methyltransferase activity"/>
    <property type="evidence" value="ECO:0007669"/>
    <property type="project" value="UniProtKB-EC"/>
</dbReference>
<dbReference type="EMBL" id="JAUSVX010000003">
    <property type="protein sequence ID" value="MDQ0469346.1"/>
    <property type="molecule type" value="Genomic_DNA"/>
</dbReference>
<keyword evidence="2" id="KW-0479">Metal-binding</keyword>
<dbReference type="EC" id="2.1.1.14" evidence="5"/>
<dbReference type="CDD" id="cd03311">
    <property type="entry name" value="CIMS_C_terminal_like"/>
    <property type="match status" value="1"/>
</dbReference>
<evidence type="ECO:0000256" key="3">
    <source>
        <dbReference type="ARBA" id="ARBA00022833"/>
    </source>
</evidence>